<evidence type="ECO:0000256" key="1">
    <source>
        <dbReference type="SAM" id="MobiDB-lite"/>
    </source>
</evidence>
<sequence length="128" mass="14845">MRSSMVRFERARREKNATAKDLHNGEQQHKTVKLQGTNWKGQSKLNRREAFVQLLTLGRQMYADVYAHAHHIELLAKTFPRMPHDKQMLDACEGRDPTSIGDVLPLELPSVVWHIHEGVRRTACVWVH</sequence>
<proteinExistence type="predicted"/>
<keyword evidence="3" id="KW-1185">Reference proteome</keyword>
<gene>
    <name evidence="2" type="ORF">CMEL01_07250</name>
</gene>
<feature type="compositionally biased region" description="Basic and acidic residues" evidence="1">
    <location>
        <begin position="7"/>
        <end position="29"/>
    </location>
</feature>
<protein>
    <submittedName>
        <fullName evidence="2">Uncharacterized protein</fullName>
    </submittedName>
</protein>
<feature type="region of interest" description="Disordered" evidence="1">
    <location>
        <begin position="1"/>
        <end position="32"/>
    </location>
</feature>
<comment type="caution">
    <text evidence="2">The sequence shown here is derived from an EMBL/GenBank/DDBJ whole genome shotgun (WGS) entry which is preliminary data.</text>
</comment>
<evidence type="ECO:0000313" key="2">
    <source>
        <dbReference type="EMBL" id="KAK1449914.1"/>
    </source>
</evidence>
<organism evidence="2 3">
    <name type="scientific">Colletotrichum melonis</name>
    <dbReference type="NCBI Taxonomy" id="1209925"/>
    <lineage>
        <taxon>Eukaryota</taxon>
        <taxon>Fungi</taxon>
        <taxon>Dikarya</taxon>
        <taxon>Ascomycota</taxon>
        <taxon>Pezizomycotina</taxon>
        <taxon>Sordariomycetes</taxon>
        <taxon>Hypocreomycetidae</taxon>
        <taxon>Glomerellales</taxon>
        <taxon>Glomerellaceae</taxon>
        <taxon>Colletotrichum</taxon>
        <taxon>Colletotrichum acutatum species complex</taxon>
    </lineage>
</organism>
<dbReference type="EMBL" id="MLGG01000057">
    <property type="protein sequence ID" value="KAK1449914.1"/>
    <property type="molecule type" value="Genomic_DNA"/>
</dbReference>
<dbReference type="AlphaFoldDB" id="A0AAI9U1H9"/>
<evidence type="ECO:0000313" key="3">
    <source>
        <dbReference type="Proteomes" id="UP001239795"/>
    </source>
</evidence>
<reference evidence="2 3" key="1">
    <citation type="submission" date="2016-10" db="EMBL/GenBank/DDBJ databases">
        <title>The genome sequence of Colletotrichum fioriniae PJ7.</title>
        <authorList>
            <person name="Baroncelli R."/>
        </authorList>
    </citation>
    <scope>NUCLEOTIDE SEQUENCE [LARGE SCALE GENOMIC DNA]</scope>
    <source>
        <strain evidence="2">Col 31</strain>
    </source>
</reference>
<accession>A0AAI9U1H9</accession>
<dbReference type="Proteomes" id="UP001239795">
    <property type="component" value="Unassembled WGS sequence"/>
</dbReference>
<name>A0AAI9U1H9_9PEZI</name>